<evidence type="ECO:0000256" key="1">
    <source>
        <dbReference type="ARBA" id="ARBA00004413"/>
    </source>
</evidence>
<dbReference type="Gene3D" id="3.40.50.300">
    <property type="entry name" value="P-loop containing nucleotide triphosphate hydrolases"/>
    <property type="match status" value="1"/>
</dbReference>
<name>X1SVY7_9ZZZZ</name>
<evidence type="ECO:0000256" key="4">
    <source>
        <dbReference type="ARBA" id="ARBA00022840"/>
    </source>
</evidence>
<evidence type="ECO:0000256" key="2">
    <source>
        <dbReference type="ARBA" id="ARBA00022448"/>
    </source>
</evidence>
<dbReference type="InterPro" id="IPR005894">
    <property type="entry name" value="DrrA"/>
</dbReference>
<dbReference type="GO" id="GO:0016887">
    <property type="term" value="F:ATP hydrolysis activity"/>
    <property type="evidence" value="ECO:0007669"/>
    <property type="project" value="InterPro"/>
</dbReference>
<dbReference type="GO" id="GO:0005524">
    <property type="term" value="F:ATP binding"/>
    <property type="evidence" value="ECO:0007669"/>
    <property type="project" value="UniProtKB-KW"/>
</dbReference>
<reference evidence="7" key="1">
    <citation type="journal article" date="2014" name="Front. Microbiol.">
        <title>High frequency of phylogenetically diverse reductive dehalogenase-homologous genes in deep subseafloor sedimentary metagenomes.</title>
        <authorList>
            <person name="Kawai M."/>
            <person name="Futagami T."/>
            <person name="Toyoda A."/>
            <person name="Takaki Y."/>
            <person name="Nishi S."/>
            <person name="Hori S."/>
            <person name="Arai W."/>
            <person name="Tsubouchi T."/>
            <person name="Morono Y."/>
            <person name="Uchiyama I."/>
            <person name="Ito T."/>
            <person name="Fujiyama A."/>
            <person name="Inagaki F."/>
            <person name="Takami H."/>
        </authorList>
    </citation>
    <scope>NUCLEOTIDE SEQUENCE</scope>
    <source>
        <strain evidence="7">Expedition CK06-06</strain>
    </source>
</reference>
<dbReference type="InterPro" id="IPR003593">
    <property type="entry name" value="AAA+_ATPase"/>
</dbReference>
<organism evidence="7">
    <name type="scientific">marine sediment metagenome</name>
    <dbReference type="NCBI Taxonomy" id="412755"/>
    <lineage>
        <taxon>unclassified sequences</taxon>
        <taxon>metagenomes</taxon>
        <taxon>ecological metagenomes</taxon>
    </lineage>
</organism>
<dbReference type="EMBL" id="BARW01024895">
    <property type="protein sequence ID" value="GAI97128.1"/>
    <property type="molecule type" value="Genomic_DNA"/>
</dbReference>
<dbReference type="SUPFAM" id="SSF52540">
    <property type="entry name" value="P-loop containing nucleoside triphosphate hydrolases"/>
    <property type="match status" value="1"/>
</dbReference>
<gene>
    <name evidence="7" type="ORF">S12H4_40936</name>
</gene>
<dbReference type="GO" id="GO:0005886">
    <property type="term" value="C:plasma membrane"/>
    <property type="evidence" value="ECO:0007669"/>
    <property type="project" value="UniProtKB-SubCell"/>
</dbReference>
<dbReference type="PANTHER" id="PTHR42711:SF18">
    <property type="entry name" value="ABC TRANSPORTER, ATP-BINDING PROTEIN"/>
    <property type="match status" value="1"/>
</dbReference>
<comment type="caution">
    <text evidence="7">The sequence shown here is derived from an EMBL/GenBank/DDBJ whole genome shotgun (WGS) entry which is preliminary data.</text>
</comment>
<dbReference type="InterPro" id="IPR017871">
    <property type="entry name" value="ABC_transporter-like_CS"/>
</dbReference>
<dbReference type="InterPro" id="IPR027417">
    <property type="entry name" value="P-loop_NTPase"/>
</dbReference>
<dbReference type="PROSITE" id="PS00211">
    <property type="entry name" value="ABC_TRANSPORTER_1"/>
    <property type="match status" value="1"/>
</dbReference>
<dbReference type="GO" id="GO:1900753">
    <property type="term" value="P:doxorubicin transport"/>
    <property type="evidence" value="ECO:0007669"/>
    <property type="project" value="InterPro"/>
</dbReference>
<dbReference type="SMART" id="SM00382">
    <property type="entry name" value="AAA"/>
    <property type="match status" value="1"/>
</dbReference>
<comment type="similarity">
    <text evidence="5">Belongs to the ABC transporter superfamily. Drug exporter-1 (DrugE1) (TC 3.A.1.105) family.</text>
</comment>
<accession>X1SVY7</accession>
<evidence type="ECO:0000256" key="5">
    <source>
        <dbReference type="ARBA" id="ARBA00049985"/>
    </source>
</evidence>
<evidence type="ECO:0000256" key="3">
    <source>
        <dbReference type="ARBA" id="ARBA00022741"/>
    </source>
</evidence>
<dbReference type="NCBIfam" id="TIGR01188">
    <property type="entry name" value="drrA"/>
    <property type="match status" value="1"/>
</dbReference>
<sequence>MRKIIEVEHLVKKFGDLIAVDDVSFEVVEGEIFGFLGPNGAGKTTTINILCTLMRPTAGRASLNGFDVVRQQNEVRRSLGLVFQDPSLDIKLSALQNLEFHAGVYNIPRSLSKQRIEEVLKMLDLWDRRKDVVEHFSGGMRRRLEIGRGLLHYPKVLFLDEPTLGLDPQTRFHIWNYILDLRKRENITIFLTTHYMDEATVADRIAIIDHGKIIALDTPDALKR</sequence>
<evidence type="ECO:0000259" key="6">
    <source>
        <dbReference type="PROSITE" id="PS50893"/>
    </source>
</evidence>
<dbReference type="PROSITE" id="PS50893">
    <property type="entry name" value="ABC_TRANSPORTER_2"/>
    <property type="match status" value="1"/>
</dbReference>
<dbReference type="InterPro" id="IPR003439">
    <property type="entry name" value="ABC_transporter-like_ATP-bd"/>
</dbReference>
<dbReference type="AlphaFoldDB" id="X1SVY7"/>
<keyword evidence="4" id="KW-0067">ATP-binding</keyword>
<evidence type="ECO:0000313" key="7">
    <source>
        <dbReference type="EMBL" id="GAI97128.1"/>
    </source>
</evidence>
<dbReference type="InterPro" id="IPR050763">
    <property type="entry name" value="ABC_transporter_ATP-binding"/>
</dbReference>
<dbReference type="PANTHER" id="PTHR42711">
    <property type="entry name" value="ABC TRANSPORTER ATP-BINDING PROTEIN"/>
    <property type="match status" value="1"/>
</dbReference>
<dbReference type="GO" id="GO:0043215">
    <property type="term" value="P:daunorubicin transport"/>
    <property type="evidence" value="ECO:0007669"/>
    <property type="project" value="InterPro"/>
</dbReference>
<comment type="subcellular location">
    <subcellularLocation>
        <location evidence="1">Cell membrane</location>
        <topology evidence="1">Peripheral membrane protein</topology>
        <orientation evidence="1">Cytoplasmic side</orientation>
    </subcellularLocation>
</comment>
<keyword evidence="3" id="KW-0547">Nucleotide-binding</keyword>
<keyword evidence="2" id="KW-0813">Transport</keyword>
<feature type="domain" description="ABC transporter" evidence="6">
    <location>
        <begin position="5"/>
        <end position="224"/>
    </location>
</feature>
<proteinExistence type="inferred from homology"/>
<dbReference type="Pfam" id="PF00005">
    <property type="entry name" value="ABC_tran"/>
    <property type="match status" value="1"/>
</dbReference>
<protein>
    <recommendedName>
        <fullName evidence="6">ABC transporter domain-containing protein</fullName>
    </recommendedName>
</protein>
<feature type="non-terminal residue" evidence="7">
    <location>
        <position position="224"/>
    </location>
</feature>